<dbReference type="Gene3D" id="3.60.15.10">
    <property type="entry name" value="Ribonuclease Z/Hydroxyacylglutathione hydrolase-like"/>
    <property type="match status" value="1"/>
</dbReference>
<dbReference type="Proteomes" id="UP000295606">
    <property type="component" value="Unassembled WGS sequence"/>
</dbReference>
<organism evidence="3 4">
    <name type="scientific">Paraburkholderia guartelaensis</name>
    <dbReference type="NCBI Taxonomy" id="2546446"/>
    <lineage>
        <taxon>Bacteria</taxon>
        <taxon>Pseudomonadati</taxon>
        <taxon>Pseudomonadota</taxon>
        <taxon>Betaproteobacteria</taxon>
        <taxon>Burkholderiales</taxon>
        <taxon>Burkholderiaceae</taxon>
        <taxon>Paraburkholderia</taxon>
    </lineage>
</organism>
<dbReference type="EMBL" id="SMOD01000024">
    <property type="protein sequence ID" value="TDG04922.1"/>
    <property type="molecule type" value="Genomic_DNA"/>
</dbReference>
<protein>
    <submittedName>
        <fullName evidence="3">MBL fold metallo-hydrolase</fullName>
    </submittedName>
</protein>
<dbReference type="Pfam" id="PF00753">
    <property type="entry name" value="Lactamase_B"/>
    <property type="match status" value="1"/>
</dbReference>
<dbReference type="SMART" id="SM00849">
    <property type="entry name" value="Lactamase_B"/>
    <property type="match status" value="1"/>
</dbReference>
<dbReference type="PANTHER" id="PTHR42951:SF4">
    <property type="entry name" value="ACYL-COENZYME A THIOESTERASE MBLAC2"/>
    <property type="match status" value="1"/>
</dbReference>
<evidence type="ECO:0000259" key="2">
    <source>
        <dbReference type="SMART" id="SM00849"/>
    </source>
</evidence>
<name>A0A4R5LAH9_9BURK</name>
<evidence type="ECO:0000256" key="1">
    <source>
        <dbReference type="ARBA" id="ARBA00005250"/>
    </source>
</evidence>
<sequence length="255" mass="29097">MLKIAAKWFECKQFDDDVYLFWEPHVIPLFRCNIWYVRGRDRDLIIDSGMGFSSLKEAGKHLFGKRTAAIATHAHLDHVGNLHEFDECMVHRLEAPGLRNPQWSYTLADDRFNPEYFKSAFADFPYEGSVVDALPHAEYELASWHIKPANVTRELVDGDIIDTGDRHFEVLHLPGHSPGSIGLWEARTQTLFSGDAIYDGPLIDDLHHSSVPDYVKTMQRLSRLPVKVVHGGHDASFTRERLLELVGMYLERVGA</sequence>
<evidence type="ECO:0000313" key="3">
    <source>
        <dbReference type="EMBL" id="TDG04922.1"/>
    </source>
</evidence>
<dbReference type="OrthoDB" id="5443440at2"/>
<proteinExistence type="inferred from homology"/>
<feature type="domain" description="Metallo-beta-lactamase" evidence="2">
    <location>
        <begin position="31"/>
        <end position="233"/>
    </location>
</feature>
<dbReference type="InterPro" id="IPR050855">
    <property type="entry name" value="NDM-1-like"/>
</dbReference>
<dbReference type="InterPro" id="IPR001279">
    <property type="entry name" value="Metallo-B-lactamas"/>
</dbReference>
<dbReference type="RefSeq" id="WP_133185947.1">
    <property type="nucleotide sequence ID" value="NZ_SMOD01000024.1"/>
</dbReference>
<dbReference type="InterPro" id="IPR036866">
    <property type="entry name" value="RibonucZ/Hydroxyglut_hydro"/>
</dbReference>
<reference evidence="3 4" key="1">
    <citation type="submission" date="2019-03" db="EMBL/GenBank/DDBJ databases">
        <title>Paraburkholderia sp. isolated from native Mimosa gymnas in Guartela State Park, Brazil.</title>
        <authorList>
            <person name="Paulitsch F."/>
            <person name="Hungria M."/>
            <person name="Delamuta J.R.M."/>
            <person name="Ribeiro R.A."/>
            <person name="Dall'Agnol R."/>
            <person name="Silva J.S.B."/>
        </authorList>
    </citation>
    <scope>NUCLEOTIDE SEQUENCE [LARGE SCALE GENOMIC DNA]</scope>
    <source>
        <strain evidence="3 4">CNPSo 3008</strain>
    </source>
</reference>
<dbReference type="PANTHER" id="PTHR42951">
    <property type="entry name" value="METALLO-BETA-LACTAMASE DOMAIN-CONTAINING"/>
    <property type="match status" value="1"/>
</dbReference>
<accession>A0A4R5LAH9</accession>
<comment type="similarity">
    <text evidence="1">Belongs to the metallo-beta-lactamase superfamily. Class-B beta-lactamase family.</text>
</comment>
<dbReference type="AlphaFoldDB" id="A0A4R5LAH9"/>
<evidence type="ECO:0000313" key="4">
    <source>
        <dbReference type="Proteomes" id="UP000295606"/>
    </source>
</evidence>
<gene>
    <name evidence="3" type="ORF">E1N52_27515</name>
</gene>
<dbReference type="SUPFAM" id="SSF56281">
    <property type="entry name" value="Metallo-hydrolase/oxidoreductase"/>
    <property type="match status" value="1"/>
</dbReference>
<comment type="caution">
    <text evidence="3">The sequence shown here is derived from an EMBL/GenBank/DDBJ whole genome shotgun (WGS) entry which is preliminary data.</text>
</comment>
<dbReference type="GO" id="GO:0017001">
    <property type="term" value="P:antibiotic catabolic process"/>
    <property type="evidence" value="ECO:0007669"/>
    <property type="project" value="UniProtKB-ARBA"/>
</dbReference>
<keyword evidence="3" id="KW-0378">Hydrolase</keyword>
<dbReference type="GO" id="GO:0016787">
    <property type="term" value="F:hydrolase activity"/>
    <property type="evidence" value="ECO:0007669"/>
    <property type="project" value="UniProtKB-KW"/>
</dbReference>